<evidence type="ECO:0000313" key="1">
    <source>
        <dbReference type="EMBL" id="AIF82282.1"/>
    </source>
</evidence>
<proteinExistence type="predicted"/>
<dbReference type="KEGG" id="nev:NTE_00200"/>
<dbReference type="STRING" id="1459636.NTE_00200"/>
<dbReference type="GeneID" id="41596125"/>
<dbReference type="eggNOG" id="arCOG08677">
    <property type="taxonomic scope" value="Archaea"/>
</dbReference>
<dbReference type="RefSeq" id="WP_148699302.1">
    <property type="nucleotide sequence ID" value="NZ_CP007174.1"/>
</dbReference>
<reference evidence="1 2" key="1">
    <citation type="journal article" date="2014" name="PLoS ONE">
        <title>Genome Sequence of Candidatus Nitrososphaera evergladensis from Group I.1b Enriched from Everglades Soil Reveals Novel Genomic Features of the Ammonia-Oxidizing Archaea.</title>
        <authorList>
            <person name="Zhalnina K.V."/>
            <person name="Dias R."/>
            <person name="Leonard M.T."/>
            <person name="Dorr de Quadros P."/>
            <person name="Camargo F.A."/>
            <person name="Drew J.C."/>
            <person name="Farmerie W.G."/>
            <person name="Daroub S.H."/>
            <person name="Triplett E.W."/>
        </authorList>
    </citation>
    <scope>NUCLEOTIDE SEQUENCE [LARGE SCALE GENOMIC DNA]</scope>
    <source>
        <strain evidence="1 2">SR1</strain>
    </source>
</reference>
<dbReference type="Proteomes" id="UP000028194">
    <property type="component" value="Chromosome"/>
</dbReference>
<name>A0A075MNA3_9ARCH</name>
<dbReference type="HOGENOM" id="CLU_166567_0_0_2"/>
<sequence>MFDLKEGSKGKEKTMEKNVLMKRANTLDEGVVAFGEWLMSVDNDPARSASCGPLSLKKFVADEYAVLMDASLGEQVVVEIVDGIPECKKCADPDCMHIGFTICASQMMNRRNGMVNFT</sequence>
<protein>
    <submittedName>
        <fullName evidence="1">Uncharacterized protein</fullName>
    </submittedName>
</protein>
<accession>A0A075MNA3</accession>
<dbReference type="OrthoDB" id="12305at2157"/>
<organism evidence="1 2">
    <name type="scientific">Candidatus Nitrososphaera evergladensis SR1</name>
    <dbReference type="NCBI Taxonomy" id="1459636"/>
    <lineage>
        <taxon>Archaea</taxon>
        <taxon>Nitrososphaerota</taxon>
        <taxon>Nitrososphaeria</taxon>
        <taxon>Nitrososphaerales</taxon>
        <taxon>Nitrososphaeraceae</taxon>
        <taxon>Nitrososphaera</taxon>
    </lineage>
</organism>
<dbReference type="EMBL" id="CP007174">
    <property type="protein sequence ID" value="AIF82282.1"/>
    <property type="molecule type" value="Genomic_DNA"/>
</dbReference>
<gene>
    <name evidence="1" type="ORF">NTE_00200</name>
</gene>
<keyword evidence="2" id="KW-1185">Reference proteome</keyword>
<evidence type="ECO:0000313" key="2">
    <source>
        <dbReference type="Proteomes" id="UP000028194"/>
    </source>
</evidence>
<dbReference type="AlphaFoldDB" id="A0A075MNA3"/>